<dbReference type="Proteomes" id="UP000790787">
    <property type="component" value="Chromosome 1"/>
</dbReference>
<dbReference type="Pfam" id="PF13456">
    <property type="entry name" value="RVT_3"/>
    <property type="match status" value="1"/>
</dbReference>
<dbReference type="GO" id="GO:0004523">
    <property type="term" value="F:RNA-DNA hybrid ribonuclease activity"/>
    <property type="evidence" value="ECO:0007669"/>
    <property type="project" value="InterPro"/>
</dbReference>
<proteinExistence type="predicted"/>
<dbReference type="RefSeq" id="XP_016486219.1">
    <property type="nucleotide sequence ID" value="XM_016630733.1"/>
</dbReference>
<organism evidence="3 4">
    <name type="scientific">Nicotiana tabacum</name>
    <name type="common">Common tobacco</name>
    <dbReference type="NCBI Taxonomy" id="4097"/>
    <lineage>
        <taxon>Eukaryota</taxon>
        <taxon>Viridiplantae</taxon>
        <taxon>Streptophyta</taxon>
        <taxon>Embryophyta</taxon>
        <taxon>Tracheophyta</taxon>
        <taxon>Spermatophyta</taxon>
        <taxon>Magnoliopsida</taxon>
        <taxon>eudicotyledons</taxon>
        <taxon>Gunneridae</taxon>
        <taxon>Pentapetalae</taxon>
        <taxon>asterids</taxon>
        <taxon>lamiids</taxon>
        <taxon>Solanales</taxon>
        <taxon>Solanaceae</taxon>
        <taxon>Nicotianoideae</taxon>
        <taxon>Nicotianeae</taxon>
        <taxon>Nicotiana</taxon>
    </lineage>
</organism>
<dbReference type="PaxDb" id="4097-A0A1S4BBE8"/>
<dbReference type="Pfam" id="PF13966">
    <property type="entry name" value="zf-RVT"/>
    <property type="match status" value="1"/>
</dbReference>
<dbReference type="InterPro" id="IPR036397">
    <property type="entry name" value="RNaseH_sf"/>
</dbReference>
<dbReference type="InterPro" id="IPR026960">
    <property type="entry name" value="RVT-Znf"/>
</dbReference>
<dbReference type="CDD" id="cd06222">
    <property type="entry name" value="RNase_H_like"/>
    <property type="match status" value="1"/>
</dbReference>
<dbReference type="KEGG" id="nta:107806563"/>
<reference evidence="4" key="2">
    <citation type="submission" date="2025-08" db="UniProtKB">
        <authorList>
            <consortium name="RefSeq"/>
        </authorList>
    </citation>
    <scope>IDENTIFICATION</scope>
    <source>
        <tissue evidence="4">Leaf</tissue>
    </source>
</reference>
<keyword evidence="3" id="KW-1185">Reference proteome</keyword>
<name>A0A1S4BBE8_TOBAC</name>
<evidence type="ECO:0000313" key="4">
    <source>
        <dbReference type="RefSeq" id="XP_016486219.1"/>
    </source>
</evidence>
<dbReference type="AlphaFoldDB" id="A0A1S4BBE8"/>
<dbReference type="InterPro" id="IPR044730">
    <property type="entry name" value="RNase_H-like_dom_plant"/>
</dbReference>
<dbReference type="InterPro" id="IPR002156">
    <property type="entry name" value="RNaseH_domain"/>
</dbReference>
<dbReference type="PANTHER" id="PTHR47723">
    <property type="entry name" value="OS05G0353850 PROTEIN"/>
    <property type="match status" value="1"/>
</dbReference>
<dbReference type="InterPro" id="IPR012337">
    <property type="entry name" value="RNaseH-like_sf"/>
</dbReference>
<evidence type="ECO:0000259" key="1">
    <source>
        <dbReference type="Pfam" id="PF13456"/>
    </source>
</evidence>
<dbReference type="OrthoDB" id="1243493at2759"/>
<sequence length="442" mass="52065">MEEVNDVCAVKRWWRFRTCPSLWASFLKAKYCVRSHAVSKCWTSGNSNLWKGLTQIREKAENNIKWVVNSGNCSFWWDDWTVNVRWLSPHMPLLDRSIPRGNRERNDYAIWNLTKDDIYSNNSAWHLVRATKPKDDFNNKLPFDDTINKFGNHIVSKCLCCRDHNCETLKHVFFDSEVAIRLWKFFGNPLGIQWYTDTIRGILTQWWQRKPKNMIHKMVLQIIPICIIWEIWRSYTACKYGENTRYYLYKMINQILWNVKAAVSRTYPNITIHLPWSKACEMIEKLKPSVTWMKVQWEMPEVGNLKVHTDGSFFKDTKTGGIGGKVRNEHGDFIMAFSVPLQCNNSNMAELKAVKFAAKWCMNQRIPNFTLEMDSLVICTMIRQRATQNNKLRRELEDIISYTDHDHITISHCLRETNQVADWLAKDASNLTEGIIYSSFHQ</sequence>
<dbReference type="GeneID" id="107806563"/>
<feature type="domain" description="RNase H type-1" evidence="1">
    <location>
        <begin position="309"/>
        <end position="428"/>
    </location>
</feature>
<evidence type="ECO:0000259" key="2">
    <source>
        <dbReference type="Pfam" id="PF13966"/>
    </source>
</evidence>
<accession>A0A1S4BBE8</accession>
<protein>
    <submittedName>
        <fullName evidence="4">Uncharacterized protein LOC107806563</fullName>
    </submittedName>
</protein>
<evidence type="ECO:0000313" key="3">
    <source>
        <dbReference type="Proteomes" id="UP000790787"/>
    </source>
</evidence>
<feature type="domain" description="Reverse transcriptase zinc-binding" evidence="2">
    <location>
        <begin position="138"/>
        <end position="183"/>
    </location>
</feature>
<dbReference type="Gene3D" id="3.30.420.10">
    <property type="entry name" value="Ribonuclease H-like superfamily/Ribonuclease H"/>
    <property type="match status" value="1"/>
</dbReference>
<dbReference type="SUPFAM" id="SSF53098">
    <property type="entry name" value="Ribonuclease H-like"/>
    <property type="match status" value="1"/>
</dbReference>
<gene>
    <name evidence="4" type="primary">LOC107806563</name>
</gene>
<dbReference type="PANTHER" id="PTHR47723:SF7">
    <property type="entry name" value="RNASE H FAMILY PROTEIN"/>
    <property type="match status" value="1"/>
</dbReference>
<dbReference type="InterPro" id="IPR053151">
    <property type="entry name" value="RNase_H-like"/>
</dbReference>
<reference evidence="3" key="1">
    <citation type="journal article" date="2014" name="Nat. Commun.">
        <title>The tobacco genome sequence and its comparison with those of tomato and potato.</title>
        <authorList>
            <person name="Sierro N."/>
            <person name="Battey J.N."/>
            <person name="Ouadi S."/>
            <person name="Bakaher N."/>
            <person name="Bovet L."/>
            <person name="Willig A."/>
            <person name="Goepfert S."/>
            <person name="Peitsch M.C."/>
            <person name="Ivanov N.V."/>
        </authorList>
    </citation>
    <scope>NUCLEOTIDE SEQUENCE [LARGE SCALE GENOMIC DNA]</scope>
</reference>
<dbReference type="GO" id="GO:0003676">
    <property type="term" value="F:nucleic acid binding"/>
    <property type="evidence" value="ECO:0007669"/>
    <property type="project" value="InterPro"/>
</dbReference>